<proteinExistence type="predicted"/>
<name>A0A2K9VC51_9CAUD</name>
<accession>A0A2K9VC51</accession>
<dbReference type="Proteomes" id="UP000240437">
    <property type="component" value="Segment"/>
</dbReference>
<dbReference type="GeneID" id="54988685"/>
<dbReference type="EMBL" id="MG765276">
    <property type="protein sequence ID" value="AUV59775.1"/>
    <property type="molecule type" value="Genomic_DNA"/>
</dbReference>
<protein>
    <recommendedName>
        <fullName evidence="3">DUF1642 domain-containing protein</fullName>
    </recommendedName>
</protein>
<dbReference type="RefSeq" id="YP_009798235.1">
    <property type="nucleotide sequence ID" value="NC_047925.1"/>
</dbReference>
<keyword evidence="2" id="KW-1185">Reference proteome</keyword>
<dbReference type="InterPro" id="IPR012865">
    <property type="entry name" value="DUF1642"/>
</dbReference>
<evidence type="ECO:0000313" key="1">
    <source>
        <dbReference type="EMBL" id="AUV59775.1"/>
    </source>
</evidence>
<organism evidence="1 2">
    <name type="scientific">Lactobacillus phage Nyseid</name>
    <dbReference type="NCBI Taxonomy" id="2079432"/>
    <lineage>
        <taxon>Viruses</taxon>
        <taxon>Duplodnaviria</taxon>
        <taxon>Heunggongvirae</taxon>
        <taxon>Uroviricota</taxon>
        <taxon>Caudoviricetes</taxon>
        <taxon>Tybeckvirinae</taxon>
        <taxon>Lenusvirus</taxon>
        <taxon>Lenusvirus nyseid</taxon>
    </lineage>
</organism>
<evidence type="ECO:0000313" key="2">
    <source>
        <dbReference type="Proteomes" id="UP000240437"/>
    </source>
</evidence>
<reference evidence="1 2" key="1">
    <citation type="submission" date="2018-01" db="EMBL/GenBank/DDBJ databases">
        <title>Lactobacillus phages that infect wine-derived L. plantarum strains.</title>
        <authorList>
            <person name="Kyrkou I."/>
            <person name="Hestbjerg Hansen L."/>
        </authorList>
    </citation>
    <scope>NUCLEOTIDE SEQUENCE [LARGE SCALE GENOMIC DNA]</scope>
</reference>
<evidence type="ECO:0008006" key="3">
    <source>
        <dbReference type="Google" id="ProtNLM"/>
    </source>
</evidence>
<dbReference type="Pfam" id="PF07852">
    <property type="entry name" value="DUF1642"/>
    <property type="match status" value="1"/>
</dbReference>
<sequence length="155" mass="17393">MIKTYRKTATIKAEQFDGSAEMIDKYDIINTQLASTAMGFEGAYFLPTLEGELRVNIGDWIASGVNGEHWAIKNDVFKKTYADLPVIPKNVANYLTDCKRANTTIGTSLSGNIVLFGHARSHDMIHDILSWLCPSDNQDLFARAWLDGYQVEEEK</sequence>
<dbReference type="KEGG" id="vg:54988685"/>